<name>A0ABS7RAV3_9HYPH</name>
<dbReference type="InterPro" id="IPR035421">
    <property type="entry name" value="Terminase_6C"/>
</dbReference>
<evidence type="ECO:0000259" key="2">
    <source>
        <dbReference type="Pfam" id="PF17289"/>
    </source>
</evidence>
<organism evidence="3 4">
    <name type="scientific">Nitratireductor rhodophyticola</name>
    <dbReference type="NCBI Taxonomy" id="2854036"/>
    <lineage>
        <taxon>Bacteria</taxon>
        <taxon>Pseudomonadati</taxon>
        <taxon>Pseudomonadota</taxon>
        <taxon>Alphaproteobacteria</taxon>
        <taxon>Hyphomicrobiales</taxon>
        <taxon>Phyllobacteriaceae</taxon>
        <taxon>Nitratireductor</taxon>
    </lineage>
</organism>
<evidence type="ECO:0000256" key="1">
    <source>
        <dbReference type="ARBA" id="ARBA00022612"/>
    </source>
</evidence>
<accession>A0ABS7RAV3</accession>
<evidence type="ECO:0000313" key="3">
    <source>
        <dbReference type="EMBL" id="MBY8918077.1"/>
    </source>
</evidence>
<evidence type="ECO:0000313" key="4">
    <source>
        <dbReference type="Proteomes" id="UP000777661"/>
    </source>
</evidence>
<dbReference type="InterPro" id="IPR027417">
    <property type="entry name" value="P-loop_NTPase"/>
</dbReference>
<keyword evidence="1" id="KW-1188">Viral release from host cell</keyword>
<keyword evidence="4" id="KW-1185">Reference proteome</keyword>
<sequence>MKKWPPHSNALTTGSAALLQSLQKGWARLNLPEGLAHAIEREWLGVARLAQYPLGSIFDSWLVMGGRGAGKTRLGAEWVNALVRGLPPFAGGMRYGRLALIGETLSDAREVMVEGPSGILAISRRARPRFEASRRRIVWENGAVAQLFSAEDPDSLRGPQFDAAWCDELAKWRQADATFDMLQFGLRLGERPKQLLTTTPKPISLIRRLMDDPHVTVTRMRTDENRDNLAPGFIRAIRARYAGTRLGRQELDGELIEDRPDALWTRAMLETAGIFEHSGELKRIVVAVDPPAASSRSSDACGLVAAGLDAAGRGVVLCDETVKGAKPQEWAARAVALYHRLEADCLVAEVNQGGEMVATVIATVDANVPVKAVRATRGKWLRAEPVAALYEQGRVRHAARFPELEDEMCDFGLDGLSGGHSPDRVDALVWALSELMLSNRREPRVRALG</sequence>
<dbReference type="Gene3D" id="3.30.420.240">
    <property type="match status" value="1"/>
</dbReference>
<gene>
    <name evidence="3" type="ORF">KVG22_15845</name>
</gene>
<dbReference type="Pfam" id="PF17289">
    <property type="entry name" value="Terminase_6C"/>
    <property type="match status" value="1"/>
</dbReference>
<comment type="caution">
    <text evidence="3">The sequence shown here is derived from an EMBL/GenBank/DDBJ whole genome shotgun (WGS) entry which is preliminary data.</text>
</comment>
<dbReference type="Pfam" id="PF03237">
    <property type="entry name" value="Terminase_6N"/>
    <property type="match status" value="1"/>
</dbReference>
<feature type="domain" description="Terminase large subunit gp17-like C-terminal" evidence="2">
    <location>
        <begin position="287"/>
        <end position="434"/>
    </location>
</feature>
<protein>
    <submittedName>
        <fullName evidence="3">Terminase family protein</fullName>
    </submittedName>
</protein>
<proteinExistence type="predicted"/>
<reference evidence="3 4" key="1">
    <citation type="submission" date="2021-06" db="EMBL/GenBank/DDBJ databases">
        <title>Nitratireductor porphyridii sp. nov., isolated from a small marine red alga, Porphyridium purpureum in South Korea.</title>
        <authorList>
            <person name="Kim K.H."/>
            <person name="Kristyanto S."/>
            <person name="Jeon C.O."/>
        </authorList>
    </citation>
    <scope>NUCLEOTIDE SEQUENCE [LARGE SCALE GENOMIC DNA]</scope>
    <source>
        <strain evidence="3 4">R6</strain>
    </source>
</reference>
<dbReference type="Proteomes" id="UP000777661">
    <property type="component" value="Unassembled WGS sequence"/>
</dbReference>
<dbReference type="Gene3D" id="3.40.50.300">
    <property type="entry name" value="P-loop containing nucleotide triphosphate hydrolases"/>
    <property type="match status" value="1"/>
</dbReference>
<dbReference type="EMBL" id="JAHSQO010000005">
    <property type="protein sequence ID" value="MBY8918077.1"/>
    <property type="molecule type" value="Genomic_DNA"/>
</dbReference>